<keyword evidence="7" id="KW-0594">Phospholipid biosynthesis</keyword>
<evidence type="ECO:0000256" key="4">
    <source>
        <dbReference type="ARBA" id="ARBA00022679"/>
    </source>
</evidence>
<gene>
    <name evidence="11" type="ORF">CYMTET_53070</name>
</gene>
<keyword evidence="6 7" id="KW-0012">Acyltransferase</keyword>
<keyword evidence="7" id="KW-1208">Phospholipid metabolism</keyword>
<evidence type="ECO:0000256" key="2">
    <source>
        <dbReference type="ARBA" id="ARBA00008655"/>
    </source>
</evidence>
<reference evidence="11 12" key="1">
    <citation type="journal article" date="2015" name="Genome Biol. Evol.">
        <title>Comparative Genomics of a Bacterivorous Green Alga Reveals Evolutionary Causalities and Consequences of Phago-Mixotrophic Mode of Nutrition.</title>
        <authorList>
            <person name="Burns J.A."/>
            <person name="Paasch A."/>
            <person name="Narechania A."/>
            <person name="Kim E."/>
        </authorList>
    </citation>
    <scope>NUCLEOTIDE SEQUENCE [LARGE SCALE GENOMIC DNA]</scope>
    <source>
        <strain evidence="11 12">PLY_AMNH</strain>
    </source>
</reference>
<keyword evidence="9" id="KW-0472">Membrane</keyword>
<keyword evidence="9" id="KW-0812">Transmembrane</keyword>
<accession>A0AAE0BJG1</accession>
<evidence type="ECO:0000256" key="3">
    <source>
        <dbReference type="ARBA" id="ARBA00022516"/>
    </source>
</evidence>
<proteinExistence type="inferred from homology"/>
<evidence type="ECO:0000259" key="10">
    <source>
        <dbReference type="SMART" id="SM00563"/>
    </source>
</evidence>
<evidence type="ECO:0000256" key="6">
    <source>
        <dbReference type="ARBA" id="ARBA00023315"/>
    </source>
</evidence>
<dbReference type="SUPFAM" id="SSF69593">
    <property type="entry name" value="Glycerol-3-phosphate (1)-acyltransferase"/>
    <property type="match status" value="1"/>
</dbReference>
<dbReference type="Proteomes" id="UP001190700">
    <property type="component" value="Unassembled WGS sequence"/>
</dbReference>
<evidence type="ECO:0000313" key="12">
    <source>
        <dbReference type="Proteomes" id="UP001190700"/>
    </source>
</evidence>
<keyword evidence="3 7" id="KW-0444">Lipid biosynthesis</keyword>
<comment type="similarity">
    <text evidence="2 7">Belongs to the 1-acyl-sn-glycerol-3-phosphate acyltransferase family.</text>
</comment>
<evidence type="ECO:0000256" key="8">
    <source>
        <dbReference type="SAM" id="MobiDB-lite"/>
    </source>
</evidence>
<feature type="region of interest" description="Disordered" evidence="8">
    <location>
        <begin position="80"/>
        <end position="99"/>
    </location>
</feature>
<name>A0AAE0BJG1_9CHLO</name>
<dbReference type="SMART" id="SM00563">
    <property type="entry name" value="PlsC"/>
    <property type="match status" value="1"/>
</dbReference>
<comment type="domain">
    <text evidence="7">The HXXXXD motif is essential for acyltransferase activity and may constitute the binding site for the phosphate moiety of the glycerol-3-phosphate.</text>
</comment>
<evidence type="ECO:0000256" key="5">
    <source>
        <dbReference type="ARBA" id="ARBA00023098"/>
    </source>
</evidence>
<keyword evidence="9" id="KW-1133">Transmembrane helix</keyword>
<dbReference type="InterPro" id="IPR004552">
    <property type="entry name" value="AGP_acyltrans"/>
</dbReference>
<feature type="domain" description="Phospholipid/glycerol acyltransferase" evidence="10">
    <location>
        <begin position="178"/>
        <end position="291"/>
    </location>
</feature>
<dbReference type="GO" id="GO:0016020">
    <property type="term" value="C:membrane"/>
    <property type="evidence" value="ECO:0007669"/>
    <property type="project" value="InterPro"/>
</dbReference>
<evidence type="ECO:0000313" key="11">
    <source>
        <dbReference type="EMBL" id="KAK3236809.1"/>
    </source>
</evidence>
<sequence length="343" mass="37564">MIGTNTGSMLRVATPVQACLTGGHAQQRALTRVQVRGRPKPQALRSVTSLRGTAIPLTKSHTLTNVKSVRGLRLKTNASSAAAAASATPEPEPAESTKTAGSPFDVVRAIMFYLSTVAIAVPLFVIMCVIHPFVILFDKYRRRAQHMVNDIWANLTTALFYPIEVEGLENLPEPEQTVVFVANHQSYLDIFSLFRLHRPFKFVSKTSNFLIPIVGWSMFLTGHIPIKRMDKRSQLECLKACRTMLAEGGSVLFFPEGTRSETGEMADFKKGAFSVAAKAKVPVVPITLVGTGKLMGNGNEGSLRSGKVKIVIHPPVSGTNANEMCKESEALIKNELVKYDYLY</sequence>
<evidence type="ECO:0000256" key="1">
    <source>
        <dbReference type="ARBA" id="ARBA00005189"/>
    </source>
</evidence>
<dbReference type="CDD" id="cd07989">
    <property type="entry name" value="LPLAT_AGPAT-like"/>
    <property type="match status" value="1"/>
</dbReference>
<evidence type="ECO:0000256" key="9">
    <source>
        <dbReference type="SAM" id="Phobius"/>
    </source>
</evidence>
<feature type="transmembrane region" description="Helical" evidence="9">
    <location>
        <begin position="110"/>
        <end position="137"/>
    </location>
</feature>
<dbReference type="GO" id="GO:0006654">
    <property type="term" value="P:phosphatidic acid biosynthetic process"/>
    <property type="evidence" value="ECO:0007669"/>
    <property type="project" value="TreeGrafter"/>
</dbReference>
<comment type="pathway">
    <text evidence="1">Lipid metabolism.</text>
</comment>
<evidence type="ECO:0000256" key="7">
    <source>
        <dbReference type="RuleBase" id="RU361267"/>
    </source>
</evidence>
<dbReference type="GO" id="GO:0003841">
    <property type="term" value="F:1-acylglycerol-3-phosphate O-acyltransferase activity"/>
    <property type="evidence" value="ECO:0007669"/>
    <property type="project" value="UniProtKB-UniRule"/>
</dbReference>
<dbReference type="NCBIfam" id="TIGR00530">
    <property type="entry name" value="AGP_acyltrn"/>
    <property type="match status" value="1"/>
</dbReference>
<dbReference type="AlphaFoldDB" id="A0AAE0BJG1"/>
<comment type="caution">
    <text evidence="11">The sequence shown here is derived from an EMBL/GenBank/DDBJ whole genome shotgun (WGS) entry which is preliminary data.</text>
</comment>
<keyword evidence="4 7" id="KW-0808">Transferase</keyword>
<keyword evidence="12" id="KW-1185">Reference proteome</keyword>
<feature type="transmembrane region" description="Helical" evidence="9">
    <location>
        <begin position="208"/>
        <end position="226"/>
    </location>
</feature>
<organism evidence="11 12">
    <name type="scientific">Cymbomonas tetramitiformis</name>
    <dbReference type="NCBI Taxonomy" id="36881"/>
    <lineage>
        <taxon>Eukaryota</taxon>
        <taxon>Viridiplantae</taxon>
        <taxon>Chlorophyta</taxon>
        <taxon>Pyramimonadophyceae</taxon>
        <taxon>Pyramimonadales</taxon>
        <taxon>Pyramimonadaceae</taxon>
        <taxon>Cymbomonas</taxon>
    </lineage>
</organism>
<protein>
    <recommendedName>
        <fullName evidence="7">1-acyl-sn-glycerol-3-phosphate acyltransferase</fullName>
        <ecNumber evidence="7">2.3.1.51</ecNumber>
    </recommendedName>
</protein>
<keyword evidence="5 7" id="KW-0443">Lipid metabolism</keyword>
<dbReference type="EMBL" id="LGRX02034835">
    <property type="protein sequence ID" value="KAK3236809.1"/>
    <property type="molecule type" value="Genomic_DNA"/>
</dbReference>
<dbReference type="PANTHER" id="PTHR10434:SF64">
    <property type="entry name" value="1-ACYL-SN-GLYCEROL-3-PHOSPHATE ACYLTRANSFERASE-RELATED"/>
    <property type="match status" value="1"/>
</dbReference>
<dbReference type="PANTHER" id="PTHR10434">
    <property type="entry name" value="1-ACYL-SN-GLYCEROL-3-PHOSPHATE ACYLTRANSFERASE"/>
    <property type="match status" value="1"/>
</dbReference>
<dbReference type="Pfam" id="PF01553">
    <property type="entry name" value="Acyltransferase"/>
    <property type="match status" value="1"/>
</dbReference>
<comment type="catalytic activity">
    <reaction evidence="7">
        <text>a 1-acyl-sn-glycero-3-phosphate + an acyl-CoA = a 1,2-diacyl-sn-glycero-3-phosphate + CoA</text>
        <dbReference type="Rhea" id="RHEA:19709"/>
        <dbReference type="ChEBI" id="CHEBI:57287"/>
        <dbReference type="ChEBI" id="CHEBI:57970"/>
        <dbReference type="ChEBI" id="CHEBI:58342"/>
        <dbReference type="ChEBI" id="CHEBI:58608"/>
        <dbReference type="EC" id="2.3.1.51"/>
    </reaction>
</comment>
<dbReference type="EC" id="2.3.1.51" evidence="7"/>
<dbReference type="InterPro" id="IPR002123">
    <property type="entry name" value="Plipid/glycerol_acylTrfase"/>
</dbReference>